<keyword evidence="1" id="KW-0472">Membrane</keyword>
<sequence>MNRDEEVRALQRQLPTSGYLSNTNESVYESPKRRFIPVVLFLLATAAHFNVIILVLFITFIAMPLFNAIVMAICLPSAAPLLAIFLLPRSPGQQRRLKMRPTRIAHWCIITIIIAQLIAGAIAGYASIAMARFGADDELVSKAQFVSLTVLACACVHIPYLFVITLAELMLRRPPASTESAYEPSLTAYSTESESDFGARRRIPPLRRVGSWNSVASTILDFGPVSARSVDTHATSTRTDGVRPIDERMQKLSSMW</sequence>
<proteinExistence type="predicted"/>
<keyword evidence="1" id="KW-0812">Transmembrane</keyword>
<dbReference type="EMBL" id="JAHDYR010000005">
    <property type="protein sequence ID" value="KAG9396528.1"/>
    <property type="molecule type" value="Genomic_DNA"/>
</dbReference>
<feature type="transmembrane region" description="Helical" evidence="1">
    <location>
        <begin position="38"/>
        <end position="62"/>
    </location>
</feature>
<reference evidence="2" key="1">
    <citation type="submission" date="2021-05" db="EMBL/GenBank/DDBJ databases">
        <title>A free-living protist that lacks canonical eukaryotic 1 DNA replication and segregation systems.</title>
        <authorList>
            <person name="Salas-Leiva D.E."/>
            <person name="Tromer E.C."/>
            <person name="Curtis B.A."/>
            <person name="Jerlstrom-Hultqvist J."/>
            <person name="Kolisko M."/>
            <person name="Yi Z."/>
            <person name="Salas-Leiva J.S."/>
            <person name="Gallot-Lavallee L."/>
            <person name="Kops G.J.P.L."/>
            <person name="Archibald J.M."/>
            <person name="Simpson A.G.B."/>
            <person name="Roger A.J."/>
        </authorList>
    </citation>
    <scope>NUCLEOTIDE SEQUENCE</scope>
    <source>
        <strain evidence="2">BICM</strain>
    </source>
</reference>
<evidence type="ECO:0000256" key="1">
    <source>
        <dbReference type="SAM" id="Phobius"/>
    </source>
</evidence>
<gene>
    <name evidence="2" type="ORF">J8273_1526</name>
</gene>
<accession>A0A8J6B680</accession>
<feature type="transmembrane region" description="Helical" evidence="1">
    <location>
        <begin position="107"/>
        <end position="133"/>
    </location>
</feature>
<keyword evidence="3" id="KW-1185">Reference proteome</keyword>
<organism evidence="2 3">
    <name type="scientific">Carpediemonas membranifera</name>
    <dbReference type="NCBI Taxonomy" id="201153"/>
    <lineage>
        <taxon>Eukaryota</taxon>
        <taxon>Metamonada</taxon>
        <taxon>Carpediemonas-like organisms</taxon>
        <taxon>Carpediemonas</taxon>
    </lineage>
</organism>
<comment type="caution">
    <text evidence="2">The sequence shown here is derived from an EMBL/GenBank/DDBJ whole genome shotgun (WGS) entry which is preliminary data.</text>
</comment>
<dbReference type="AlphaFoldDB" id="A0A8J6B680"/>
<feature type="transmembrane region" description="Helical" evidence="1">
    <location>
        <begin position="68"/>
        <end position="87"/>
    </location>
</feature>
<name>A0A8J6B680_9EUKA</name>
<dbReference type="Proteomes" id="UP000717585">
    <property type="component" value="Unassembled WGS sequence"/>
</dbReference>
<keyword evidence="1" id="KW-1133">Transmembrane helix</keyword>
<feature type="transmembrane region" description="Helical" evidence="1">
    <location>
        <begin position="145"/>
        <end position="167"/>
    </location>
</feature>
<evidence type="ECO:0000313" key="2">
    <source>
        <dbReference type="EMBL" id="KAG9396528.1"/>
    </source>
</evidence>
<protein>
    <submittedName>
        <fullName evidence="2">Uncharacterized protein</fullName>
    </submittedName>
</protein>
<evidence type="ECO:0000313" key="3">
    <source>
        <dbReference type="Proteomes" id="UP000717585"/>
    </source>
</evidence>